<dbReference type="PROSITE" id="PS50931">
    <property type="entry name" value="HTH_LYSR"/>
    <property type="match status" value="1"/>
</dbReference>
<dbReference type="InterPro" id="IPR000847">
    <property type="entry name" value="LysR_HTH_N"/>
</dbReference>
<evidence type="ECO:0000256" key="3">
    <source>
        <dbReference type="ARBA" id="ARBA00023125"/>
    </source>
</evidence>
<protein>
    <submittedName>
        <fullName evidence="6">LysR substrate-binding domain-containing protein</fullName>
    </submittedName>
</protein>
<dbReference type="RefSeq" id="WP_367955876.1">
    <property type="nucleotide sequence ID" value="NZ_JBDPGJ010000004.1"/>
</dbReference>
<comment type="similarity">
    <text evidence="1">Belongs to the LysR transcriptional regulatory family.</text>
</comment>
<dbReference type="Gene3D" id="3.40.190.10">
    <property type="entry name" value="Periplasmic binding protein-like II"/>
    <property type="match status" value="2"/>
</dbReference>
<reference evidence="6 7" key="1">
    <citation type="submission" date="2024-05" db="EMBL/GenBank/DDBJ databases">
        <authorList>
            <person name="Jiang F."/>
        </authorList>
    </citation>
    <scope>NUCLEOTIDE SEQUENCE [LARGE SCALE GENOMIC DNA]</scope>
    <source>
        <strain evidence="6 7">LZ166</strain>
    </source>
</reference>
<dbReference type="InterPro" id="IPR036388">
    <property type="entry name" value="WH-like_DNA-bd_sf"/>
</dbReference>
<evidence type="ECO:0000256" key="4">
    <source>
        <dbReference type="ARBA" id="ARBA00023163"/>
    </source>
</evidence>
<dbReference type="Pfam" id="PF00126">
    <property type="entry name" value="HTH_1"/>
    <property type="match status" value="1"/>
</dbReference>
<evidence type="ECO:0000256" key="2">
    <source>
        <dbReference type="ARBA" id="ARBA00023015"/>
    </source>
</evidence>
<keyword evidence="3" id="KW-0238">DNA-binding</keyword>
<evidence type="ECO:0000256" key="1">
    <source>
        <dbReference type="ARBA" id="ARBA00009437"/>
    </source>
</evidence>
<dbReference type="InterPro" id="IPR050950">
    <property type="entry name" value="HTH-type_LysR_regulators"/>
</dbReference>
<evidence type="ECO:0000313" key="6">
    <source>
        <dbReference type="EMBL" id="MEX0407412.1"/>
    </source>
</evidence>
<dbReference type="InterPro" id="IPR005119">
    <property type="entry name" value="LysR_subst-bd"/>
</dbReference>
<dbReference type="Gene3D" id="1.10.10.10">
    <property type="entry name" value="Winged helix-like DNA-binding domain superfamily/Winged helix DNA-binding domain"/>
    <property type="match status" value="1"/>
</dbReference>
<dbReference type="InterPro" id="IPR036390">
    <property type="entry name" value="WH_DNA-bd_sf"/>
</dbReference>
<name>A0ABV3SKW0_9HYPH</name>
<dbReference type="Proteomes" id="UP001556692">
    <property type="component" value="Unassembled WGS sequence"/>
</dbReference>
<dbReference type="EMBL" id="JBDPGJ010000004">
    <property type="protein sequence ID" value="MEX0407412.1"/>
    <property type="molecule type" value="Genomic_DNA"/>
</dbReference>
<feature type="domain" description="HTH lysR-type" evidence="5">
    <location>
        <begin position="12"/>
        <end position="69"/>
    </location>
</feature>
<dbReference type="PRINTS" id="PR00039">
    <property type="entry name" value="HTHLYSR"/>
</dbReference>
<accession>A0ABV3SKW0</accession>
<keyword evidence="7" id="KW-1185">Reference proteome</keyword>
<evidence type="ECO:0000259" key="5">
    <source>
        <dbReference type="PROSITE" id="PS50931"/>
    </source>
</evidence>
<dbReference type="Pfam" id="PF03466">
    <property type="entry name" value="LysR_substrate"/>
    <property type="match status" value="1"/>
</dbReference>
<keyword evidence="4" id="KW-0804">Transcription</keyword>
<comment type="caution">
    <text evidence="6">The sequence shown here is derived from an EMBL/GenBank/DDBJ whole genome shotgun (WGS) entry which is preliminary data.</text>
</comment>
<dbReference type="SUPFAM" id="SSF53850">
    <property type="entry name" value="Periplasmic binding protein-like II"/>
    <property type="match status" value="1"/>
</dbReference>
<gene>
    <name evidence="6" type="ORF">ABGN05_17270</name>
</gene>
<dbReference type="SUPFAM" id="SSF46785">
    <property type="entry name" value="Winged helix' DNA-binding domain"/>
    <property type="match status" value="1"/>
</dbReference>
<organism evidence="6 7">
    <name type="scientific">Aquibium pacificus</name>
    <dbReference type="NCBI Taxonomy" id="3153579"/>
    <lineage>
        <taxon>Bacteria</taxon>
        <taxon>Pseudomonadati</taxon>
        <taxon>Pseudomonadota</taxon>
        <taxon>Alphaproteobacteria</taxon>
        <taxon>Hyphomicrobiales</taxon>
        <taxon>Phyllobacteriaceae</taxon>
        <taxon>Aquibium</taxon>
    </lineage>
</organism>
<dbReference type="PANTHER" id="PTHR30419:SF8">
    <property type="entry name" value="NITROGEN ASSIMILATION TRANSCRIPTIONAL ACTIVATOR-RELATED"/>
    <property type="match status" value="1"/>
</dbReference>
<keyword evidence="2" id="KW-0805">Transcription regulation</keyword>
<evidence type="ECO:0000313" key="7">
    <source>
        <dbReference type="Proteomes" id="UP001556692"/>
    </source>
</evidence>
<sequence>MLPAMTGAFARLRMRHLRCFQALARHSSVSAAAEHMNSSQPALSRALAELEGIIGQPLFLRTGRGLSLTEAGESLRRHVDAALSQLEAGTRSAAGLSPVPVVAVGMLPNVARTLAVAAASRFKAAAPQADLRLYWAGVPELVARLHRSEIDFLLGRLLALDYMPGVRFEHLYFEPLIFVVGRDHPFAAQPDAVTLDDIRAELVVVPMPDTIIRRELDKFTTARGLGAFPNKIETVSFEFTRSFLAGNRAVACVPLGAVRQEIADGRVVRLSLTGDELMGSVGITHATDRKLSPEAQLLVEHVREAAQAYA</sequence>
<proteinExistence type="inferred from homology"/>
<dbReference type="PANTHER" id="PTHR30419">
    <property type="entry name" value="HTH-TYPE TRANSCRIPTIONAL REGULATOR YBHD"/>
    <property type="match status" value="1"/>
</dbReference>